<keyword evidence="2" id="KW-1185">Reference proteome</keyword>
<protein>
    <recommendedName>
        <fullName evidence="3">F-box domain-containing protein</fullName>
    </recommendedName>
</protein>
<evidence type="ECO:0000313" key="2">
    <source>
        <dbReference type="Proteomes" id="UP000013827"/>
    </source>
</evidence>
<reference evidence="1" key="2">
    <citation type="submission" date="2024-10" db="UniProtKB">
        <authorList>
            <consortium name="EnsemblProtists"/>
        </authorList>
    </citation>
    <scope>IDENTIFICATION</scope>
</reference>
<proteinExistence type="predicted"/>
<dbReference type="Proteomes" id="UP000013827">
    <property type="component" value="Unassembled WGS sequence"/>
</dbReference>
<dbReference type="EnsemblProtists" id="EOD34770">
    <property type="protein sequence ID" value="EOD34770"/>
    <property type="gene ID" value="EMIHUDRAFT_228303"/>
</dbReference>
<dbReference type="AlphaFoldDB" id="A0A0D3KG85"/>
<evidence type="ECO:0008006" key="3">
    <source>
        <dbReference type="Google" id="ProtNLM"/>
    </source>
</evidence>
<dbReference type="KEGG" id="ehx:EMIHUDRAFT_228303"/>
<evidence type="ECO:0000313" key="1">
    <source>
        <dbReference type="EnsemblProtists" id="EOD34770"/>
    </source>
</evidence>
<reference evidence="2" key="1">
    <citation type="journal article" date="2013" name="Nature">
        <title>Pan genome of the phytoplankton Emiliania underpins its global distribution.</title>
        <authorList>
            <person name="Read B.A."/>
            <person name="Kegel J."/>
            <person name="Klute M.J."/>
            <person name="Kuo A."/>
            <person name="Lefebvre S.C."/>
            <person name="Maumus F."/>
            <person name="Mayer C."/>
            <person name="Miller J."/>
            <person name="Monier A."/>
            <person name="Salamov A."/>
            <person name="Young J."/>
            <person name="Aguilar M."/>
            <person name="Claverie J.M."/>
            <person name="Frickenhaus S."/>
            <person name="Gonzalez K."/>
            <person name="Herman E.K."/>
            <person name="Lin Y.C."/>
            <person name="Napier J."/>
            <person name="Ogata H."/>
            <person name="Sarno A.F."/>
            <person name="Shmutz J."/>
            <person name="Schroeder D."/>
            <person name="de Vargas C."/>
            <person name="Verret F."/>
            <person name="von Dassow P."/>
            <person name="Valentin K."/>
            <person name="Van de Peer Y."/>
            <person name="Wheeler G."/>
            <person name="Dacks J.B."/>
            <person name="Delwiche C.F."/>
            <person name="Dyhrman S.T."/>
            <person name="Glockner G."/>
            <person name="John U."/>
            <person name="Richards T."/>
            <person name="Worden A.Z."/>
            <person name="Zhang X."/>
            <person name="Grigoriev I.V."/>
            <person name="Allen A.E."/>
            <person name="Bidle K."/>
            <person name="Borodovsky M."/>
            <person name="Bowler C."/>
            <person name="Brownlee C."/>
            <person name="Cock J.M."/>
            <person name="Elias M."/>
            <person name="Gladyshev V.N."/>
            <person name="Groth M."/>
            <person name="Guda C."/>
            <person name="Hadaegh A."/>
            <person name="Iglesias-Rodriguez M.D."/>
            <person name="Jenkins J."/>
            <person name="Jones B.M."/>
            <person name="Lawson T."/>
            <person name="Leese F."/>
            <person name="Lindquist E."/>
            <person name="Lobanov A."/>
            <person name="Lomsadze A."/>
            <person name="Malik S.B."/>
            <person name="Marsh M.E."/>
            <person name="Mackinder L."/>
            <person name="Mock T."/>
            <person name="Mueller-Roeber B."/>
            <person name="Pagarete A."/>
            <person name="Parker M."/>
            <person name="Probert I."/>
            <person name="Quesneville H."/>
            <person name="Raines C."/>
            <person name="Rensing S.A."/>
            <person name="Riano-Pachon D.M."/>
            <person name="Richier S."/>
            <person name="Rokitta S."/>
            <person name="Shiraiwa Y."/>
            <person name="Soanes D.M."/>
            <person name="van der Giezen M."/>
            <person name="Wahlund T.M."/>
            <person name="Williams B."/>
            <person name="Wilson W."/>
            <person name="Wolfe G."/>
            <person name="Wurch L.L."/>
        </authorList>
    </citation>
    <scope>NUCLEOTIDE SEQUENCE</scope>
</reference>
<accession>A0A0D3KG85</accession>
<dbReference type="HOGENOM" id="CLU_570424_0_0_1"/>
<dbReference type="RefSeq" id="XP_005787199.1">
    <property type="nucleotide sequence ID" value="XM_005787142.1"/>
</dbReference>
<name>A0A0D3KG85_EMIH1</name>
<organism evidence="1 2">
    <name type="scientific">Emiliania huxleyi (strain CCMP1516)</name>
    <dbReference type="NCBI Taxonomy" id="280463"/>
    <lineage>
        <taxon>Eukaryota</taxon>
        <taxon>Haptista</taxon>
        <taxon>Haptophyta</taxon>
        <taxon>Prymnesiophyceae</taxon>
        <taxon>Isochrysidales</taxon>
        <taxon>Noelaerhabdaceae</taxon>
        <taxon>Emiliania</taxon>
    </lineage>
</organism>
<dbReference type="GeneID" id="17280041"/>
<dbReference type="PaxDb" id="2903-EOD34770"/>
<sequence>MLLTLPDALQLHVLIFVSLRDVRSVKAVCSAMLAHARSILRNAEWLSLHGASFGLLEGASAGTSTSSDVVGAAGDVVDITSIFTPVPAPPPAPAGELRACSKCGQSLGRASFGKKQWPKEERRCHPCLGQKPPVRHNAPATVEPLTLSSCVMLPSGALCLSDLSTRKLHLVTLRDEKLGEVVMSAGGSQLYAPRRLTCGNGKLFFASKPADVSEKTEQEHGPYPATVVGWCTIADLRPGTTVDPTVLEWDDALGGTTKEASVEVHGESLHIAVGAGMVFVLTGERCPGARPWEYYDDGEDDDDREYKVFVFKDGATRHHHSFSLGEYSFSDAPNQLVCLARTLLMTMCDSVHVFSLEGEPLRKVVPAIPLHLAGTPTSCGFEVQDMFTASGRLYLSDMRNLLVYSWDGAELTLLQSASASEGFAAFDMSIPMQRRARRAMRPCADESHVCLLSAQGGMENDAYSLTAQLFAVRGSRRVV</sequence>